<dbReference type="CDD" id="cd17546">
    <property type="entry name" value="REC_hyHK_CKI1_RcsC-like"/>
    <property type="match status" value="1"/>
</dbReference>
<dbReference type="InterPro" id="IPR001789">
    <property type="entry name" value="Sig_transdc_resp-reg_receiver"/>
</dbReference>
<comment type="catalytic activity">
    <reaction evidence="1">
        <text>ATP + protein L-histidine = ADP + protein N-phospho-L-histidine.</text>
        <dbReference type="EC" id="2.7.13.3"/>
    </reaction>
</comment>
<dbReference type="SUPFAM" id="SSF47384">
    <property type="entry name" value="Homodimeric domain of signal transducing histidine kinase"/>
    <property type="match status" value="1"/>
</dbReference>
<dbReference type="InterPro" id="IPR004358">
    <property type="entry name" value="Sig_transdc_His_kin-like_C"/>
</dbReference>
<evidence type="ECO:0000313" key="11">
    <source>
        <dbReference type="EMBL" id="MBC9929921.1"/>
    </source>
</evidence>
<proteinExistence type="predicted"/>
<dbReference type="NCBIfam" id="TIGR00229">
    <property type="entry name" value="sensory_box"/>
    <property type="match status" value="1"/>
</dbReference>
<organism evidence="11 12">
    <name type="scientific">Chitinophaga qingshengii</name>
    <dbReference type="NCBI Taxonomy" id="1569794"/>
    <lineage>
        <taxon>Bacteria</taxon>
        <taxon>Pseudomonadati</taxon>
        <taxon>Bacteroidota</taxon>
        <taxon>Chitinophagia</taxon>
        <taxon>Chitinophagales</taxon>
        <taxon>Chitinophagaceae</taxon>
        <taxon>Chitinophaga</taxon>
    </lineage>
</organism>
<evidence type="ECO:0000256" key="6">
    <source>
        <dbReference type="PROSITE-ProRule" id="PRU00169"/>
    </source>
</evidence>
<name>A0ABR7TK59_9BACT</name>
<keyword evidence="12" id="KW-1185">Reference proteome</keyword>
<dbReference type="SMART" id="SM00387">
    <property type="entry name" value="HATPase_c"/>
    <property type="match status" value="1"/>
</dbReference>
<dbReference type="InterPro" id="IPR011006">
    <property type="entry name" value="CheY-like_superfamily"/>
</dbReference>
<dbReference type="InterPro" id="IPR000700">
    <property type="entry name" value="PAS-assoc_C"/>
</dbReference>
<dbReference type="CDD" id="cd00130">
    <property type="entry name" value="PAS"/>
    <property type="match status" value="1"/>
</dbReference>
<evidence type="ECO:0000259" key="10">
    <source>
        <dbReference type="PROSITE" id="PS50113"/>
    </source>
</evidence>
<feature type="compositionally biased region" description="Polar residues" evidence="7">
    <location>
        <begin position="1"/>
        <end position="13"/>
    </location>
</feature>
<dbReference type="SUPFAM" id="SSF55785">
    <property type="entry name" value="PYP-like sensor domain (PAS domain)"/>
    <property type="match status" value="2"/>
</dbReference>
<evidence type="ECO:0000256" key="5">
    <source>
        <dbReference type="ARBA" id="ARBA00022777"/>
    </source>
</evidence>
<accession>A0ABR7TK59</accession>
<dbReference type="SMART" id="SM00448">
    <property type="entry name" value="REC"/>
    <property type="match status" value="1"/>
</dbReference>
<dbReference type="PROSITE" id="PS50109">
    <property type="entry name" value="HIS_KIN"/>
    <property type="match status" value="1"/>
</dbReference>
<dbReference type="Pfam" id="PF00512">
    <property type="entry name" value="HisKA"/>
    <property type="match status" value="1"/>
</dbReference>
<dbReference type="Pfam" id="PF02518">
    <property type="entry name" value="HATPase_c"/>
    <property type="match status" value="1"/>
</dbReference>
<dbReference type="SUPFAM" id="SSF52172">
    <property type="entry name" value="CheY-like"/>
    <property type="match status" value="1"/>
</dbReference>
<protein>
    <recommendedName>
        <fullName evidence="2">histidine kinase</fullName>
        <ecNumber evidence="2">2.7.13.3</ecNumber>
    </recommendedName>
</protein>
<dbReference type="InterPro" id="IPR036890">
    <property type="entry name" value="HATPase_C_sf"/>
</dbReference>
<dbReference type="SMART" id="SM00086">
    <property type="entry name" value="PAC"/>
    <property type="match status" value="2"/>
</dbReference>
<dbReference type="PANTHER" id="PTHR43047:SF64">
    <property type="entry name" value="HISTIDINE KINASE CONTAINING CHEY-HOMOLOGOUS RECEIVER DOMAIN AND PAS DOMAIN-RELATED"/>
    <property type="match status" value="1"/>
</dbReference>
<keyword evidence="5" id="KW-0418">Kinase</keyword>
<comment type="caution">
    <text evidence="11">The sequence shown here is derived from an EMBL/GenBank/DDBJ whole genome shotgun (WGS) entry which is preliminary data.</text>
</comment>
<dbReference type="RefSeq" id="WP_188087011.1">
    <property type="nucleotide sequence ID" value="NZ_JACVFC010000001.1"/>
</dbReference>
<evidence type="ECO:0000256" key="2">
    <source>
        <dbReference type="ARBA" id="ARBA00012438"/>
    </source>
</evidence>
<dbReference type="InterPro" id="IPR029016">
    <property type="entry name" value="GAF-like_dom_sf"/>
</dbReference>
<evidence type="ECO:0000256" key="7">
    <source>
        <dbReference type="SAM" id="MobiDB-lite"/>
    </source>
</evidence>
<dbReference type="InterPro" id="IPR003018">
    <property type="entry name" value="GAF"/>
</dbReference>
<dbReference type="SMART" id="SM00065">
    <property type="entry name" value="GAF"/>
    <property type="match status" value="1"/>
</dbReference>
<feature type="modified residue" description="4-aspartylphosphate" evidence="6">
    <location>
        <position position="766"/>
    </location>
</feature>
<dbReference type="SUPFAM" id="SSF55874">
    <property type="entry name" value="ATPase domain of HSP90 chaperone/DNA topoisomerase II/histidine kinase"/>
    <property type="match status" value="1"/>
</dbReference>
<dbReference type="Gene3D" id="1.10.287.130">
    <property type="match status" value="1"/>
</dbReference>
<dbReference type="SUPFAM" id="SSF55781">
    <property type="entry name" value="GAF domain-like"/>
    <property type="match status" value="1"/>
</dbReference>
<dbReference type="Gene3D" id="3.40.50.2300">
    <property type="match status" value="1"/>
</dbReference>
<dbReference type="InterPro" id="IPR005467">
    <property type="entry name" value="His_kinase_dom"/>
</dbReference>
<dbReference type="EC" id="2.7.13.3" evidence="2"/>
<evidence type="ECO:0000256" key="4">
    <source>
        <dbReference type="ARBA" id="ARBA00022679"/>
    </source>
</evidence>
<keyword evidence="4" id="KW-0808">Transferase</keyword>
<dbReference type="InterPro" id="IPR003594">
    <property type="entry name" value="HATPase_dom"/>
</dbReference>
<feature type="domain" description="Response regulatory" evidence="9">
    <location>
        <begin position="717"/>
        <end position="831"/>
    </location>
</feature>
<feature type="domain" description="Histidine kinase" evidence="8">
    <location>
        <begin position="474"/>
        <end position="694"/>
    </location>
</feature>
<dbReference type="InterPro" id="IPR003661">
    <property type="entry name" value="HisK_dim/P_dom"/>
</dbReference>
<dbReference type="Pfam" id="PF13185">
    <property type="entry name" value="GAF_2"/>
    <property type="match status" value="1"/>
</dbReference>
<feature type="region of interest" description="Disordered" evidence="7">
    <location>
        <begin position="1"/>
        <end position="24"/>
    </location>
</feature>
<dbReference type="Pfam" id="PF08447">
    <property type="entry name" value="PAS_3"/>
    <property type="match status" value="1"/>
</dbReference>
<evidence type="ECO:0000256" key="1">
    <source>
        <dbReference type="ARBA" id="ARBA00000085"/>
    </source>
</evidence>
<reference evidence="11 12" key="1">
    <citation type="submission" date="2020-09" db="EMBL/GenBank/DDBJ databases">
        <title>Genome sequences of type strains of Chitinophaga qingshengii and Chitinophaga varians.</title>
        <authorList>
            <person name="Kittiwongwattana C."/>
        </authorList>
    </citation>
    <scope>NUCLEOTIDE SEQUENCE [LARGE SCALE GENOMIC DNA]</scope>
    <source>
        <strain evidence="11 12">JCM 30026</strain>
    </source>
</reference>
<dbReference type="EMBL" id="JACVFC010000001">
    <property type="protein sequence ID" value="MBC9929921.1"/>
    <property type="molecule type" value="Genomic_DNA"/>
</dbReference>
<dbReference type="InterPro" id="IPR036097">
    <property type="entry name" value="HisK_dim/P_sf"/>
</dbReference>
<dbReference type="CDD" id="cd00082">
    <property type="entry name" value="HisKA"/>
    <property type="match status" value="1"/>
</dbReference>
<dbReference type="InterPro" id="IPR001610">
    <property type="entry name" value="PAC"/>
</dbReference>
<dbReference type="PROSITE" id="PS50110">
    <property type="entry name" value="RESPONSE_REGULATORY"/>
    <property type="match status" value="1"/>
</dbReference>
<keyword evidence="3 6" id="KW-0597">Phosphoprotein</keyword>
<gene>
    <name evidence="11" type="ORF">ICL07_05995</name>
</gene>
<dbReference type="Gene3D" id="3.30.565.10">
    <property type="entry name" value="Histidine kinase-like ATPase, C-terminal domain"/>
    <property type="match status" value="1"/>
</dbReference>
<evidence type="ECO:0000259" key="8">
    <source>
        <dbReference type="PROSITE" id="PS50109"/>
    </source>
</evidence>
<dbReference type="PANTHER" id="PTHR43047">
    <property type="entry name" value="TWO-COMPONENT HISTIDINE PROTEIN KINASE"/>
    <property type="match status" value="1"/>
</dbReference>
<dbReference type="InterPro" id="IPR035965">
    <property type="entry name" value="PAS-like_dom_sf"/>
</dbReference>
<dbReference type="Pfam" id="PF13426">
    <property type="entry name" value="PAS_9"/>
    <property type="match status" value="1"/>
</dbReference>
<dbReference type="Proteomes" id="UP000659124">
    <property type="component" value="Unassembled WGS sequence"/>
</dbReference>
<dbReference type="Gene3D" id="3.30.450.20">
    <property type="entry name" value="PAS domain"/>
    <property type="match status" value="2"/>
</dbReference>
<dbReference type="SMART" id="SM00388">
    <property type="entry name" value="HisKA"/>
    <property type="match status" value="1"/>
</dbReference>
<evidence type="ECO:0000313" key="12">
    <source>
        <dbReference type="Proteomes" id="UP000659124"/>
    </source>
</evidence>
<dbReference type="Gene3D" id="3.30.450.40">
    <property type="match status" value="1"/>
</dbReference>
<feature type="domain" description="PAC" evidence="10">
    <location>
        <begin position="412"/>
        <end position="463"/>
    </location>
</feature>
<sequence>MLASPFSGNSSRNLPPEDGSDEQTVFPQQKALDIISRLHNSFFDHKPTQVCQELLLELITLTGSEGGFMGAMEKDYHDRPHLEVQAIINIHWHNNVQQYFGARPERGQHFTNMNTLFGKVLLEGVPVLSNHPDEDEPQYPAVFRSFLGIPLRHHGETIGLIGLINNPAGYQPDIVSLLQPVALTYGALLHSYRLRSGKESLELTNQQLFTELHTLTSSLDDIVFEVDERLICTRIWCNQQHLLFFPEEEIIGRCITNLIGEHAQAFRQLADTLLRTGESQYYEYADIRQEMPYWYALKMRLMPASVSSPRRILLFIQNITERKRNELELRQLNADYARNIQILDITQQMAHIGGWEFSLVTGQVFWTKQVYALREVPENFTPIYNDLVFYHPEDKHLLETAQRELLQQHQPYCVDLRHISAKGTVKWVRTSGIPVFTNDRVTGFRGIIMDIDQQKKAEMELENAARSRSEFLSIMSHEIRTPLNAIIGISGILQDQPGAQHPDLLQSLHFSANHLLGLVNDILDLSKIEAGKVALECTTVDLHDLIHGIAGNYQPLAAAKGLDLHTRIDPNIPQLVLGDAVRLGQILNNLVNNAVKFTHEGHISLELILEKAGGTYATIGFRITDTGIGIPPHLQAHIFDTFVQGDSANTREHGGTGLGLSITRKLVELMNSRITVVSEPQKGTTFQFSVDFRIPTTGTSPITQQAIDPANMLPGMRMLIVEDNKINRQVMQLQLNKTGAEVTLATNGREAVEKMKDQTFDGIMLDLHMPEMNGFETIPYIRNLQPHAFIVVLTADIMPDAMEQLQQLEVKDMLAKPYKAEDLYRILHRYKR</sequence>
<dbReference type="CDD" id="cd16922">
    <property type="entry name" value="HATPase_EvgS-ArcB-TorS-like"/>
    <property type="match status" value="1"/>
</dbReference>
<dbReference type="InterPro" id="IPR013655">
    <property type="entry name" value="PAS_fold_3"/>
</dbReference>
<dbReference type="PRINTS" id="PR00344">
    <property type="entry name" value="BCTRLSENSOR"/>
</dbReference>
<evidence type="ECO:0000259" key="9">
    <source>
        <dbReference type="PROSITE" id="PS50110"/>
    </source>
</evidence>
<dbReference type="PROSITE" id="PS50113">
    <property type="entry name" value="PAC"/>
    <property type="match status" value="1"/>
</dbReference>
<dbReference type="InterPro" id="IPR000014">
    <property type="entry name" value="PAS"/>
</dbReference>
<evidence type="ECO:0000256" key="3">
    <source>
        <dbReference type="ARBA" id="ARBA00022553"/>
    </source>
</evidence>
<dbReference type="Pfam" id="PF00072">
    <property type="entry name" value="Response_reg"/>
    <property type="match status" value="1"/>
</dbReference>